<dbReference type="EMBL" id="CP033896">
    <property type="protein sequence ID" value="AZA13546.1"/>
    <property type="molecule type" value="Genomic_DNA"/>
</dbReference>
<evidence type="ECO:0000313" key="4">
    <source>
        <dbReference type="Proteomes" id="UP000269019"/>
    </source>
</evidence>
<accession>A0A3G6J6G6</accession>
<evidence type="ECO:0000256" key="1">
    <source>
        <dbReference type="SAM" id="MobiDB-lite"/>
    </source>
</evidence>
<feature type="region of interest" description="Disordered" evidence="1">
    <location>
        <begin position="180"/>
        <end position="226"/>
    </location>
</feature>
<reference evidence="3 4" key="1">
    <citation type="submission" date="2018-11" db="EMBL/GenBank/DDBJ databases">
        <authorList>
            <person name="Kleinhagauer T."/>
            <person name="Glaeser S.P."/>
            <person name="Spergser J."/>
            <person name="Ruckert C."/>
            <person name="Kaempfer P."/>
            <person name="Busse H.-J."/>
        </authorList>
    </citation>
    <scope>NUCLEOTIDE SEQUENCE [LARGE SCALE GENOMIC DNA]</scope>
    <source>
        <strain evidence="3 4">200CH</strain>
    </source>
</reference>
<proteinExistence type="predicted"/>
<dbReference type="PANTHER" id="PTHR35335:SF1">
    <property type="entry name" value="UPF0716 PROTEIN FXSA"/>
    <property type="match status" value="1"/>
</dbReference>
<dbReference type="InterPro" id="IPR007313">
    <property type="entry name" value="FxsA"/>
</dbReference>
<dbReference type="KEGG" id="ccho:CCHOA_05730"/>
<feature type="transmembrane region" description="Helical" evidence="2">
    <location>
        <begin position="101"/>
        <end position="125"/>
    </location>
</feature>
<keyword evidence="2" id="KW-0812">Transmembrane</keyword>
<dbReference type="AlphaFoldDB" id="A0A3G6J6G6"/>
<sequence>MLHRSVARQTLAAVGAGSAPAAVCSLHYKAVPFVYFLLYLIAESLAFYGVAKLIGTGWALVALGAVFIFGLLLASFELTAIAKKASTGQISPGRSMGDSGLVTVGVAGCVVPGFVTSVAGLLLIIPPTRALVRRSLARTLRKRLDEFGVRAVSRSRMMNTSGRPTNRYGTFTVEATDVHDEPVEHHPTREEEEALRKFSDSVQPEDFTGDEPGSAEAGGHTPGSNK</sequence>
<feature type="transmembrane region" description="Helical" evidence="2">
    <location>
        <begin position="31"/>
        <end position="51"/>
    </location>
</feature>
<keyword evidence="2" id="KW-1133">Transmembrane helix</keyword>
<feature type="transmembrane region" description="Helical" evidence="2">
    <location>
        <begin position="58"/>
        <end position="81"/>
    </location>
</feature>
<dbReference type="Proteomes" id="UP000269019">
    <property type="component" value="Chromosome"/>
</dbReference>
<keyword evidence="2" id="KW-0472">Membrane</keyword>
<keyword evidence="4" id="KW-1185">Reference proteome</keyword>
<name>A0A3G6J6G6_9CORY</name>
<evidence type="ECO:0000256" key="2">
    <source>
        <dbReference type="SAM" id="Phobius"/>
    </source>
</evidence>
<dbReference type="Pfam" id="PF04186">
    <property type="entry name" value="FxsA"/>
    <property type="match status" value="1"/>
</dbReference>
<dbReference type="GO" id="GO:0016020">
    <property type="term" value="C:membrane"/>
    <property type="evidence" value="ECO:0007669"/>
    <property type="project" value="InterPro"/>
</dbReference>
<gene>
    <name evidence="3" type="ORF">CCHOA_05730</name>
</gene>
<evidence type="ECO:0000313" key="3">
    <source>
        <dbReference type="EMBL" id="AZA13546.1"/>
    </source>
</evidence>
<organism evidence="3 4">
    <name type="scientific">Corynebacterium choanae</name>
    <dbReference type="NCBI Taxonomy" id="1862358"/>
    <lineage>
        <taxon>Bacteria</taxon>
        <taxon>Bacillati</taxon>
        <taxon>Actinomycetota</taxon>
        <taxon>Actinomycetes</taxon>
        <taxon>Mycobacteriales</taxon>
        <taxon>Corynebacteriaceae</taxon>
        <taxon>Corynebacterium</taxon>
    </lineage>
</organism>
<feature type="compositionally biased region" description="Basic and acidic residues" evidence="1">
    <location>
        <begin position="180"/>
        <end position="199"/>
    </location>
</feature>
<dbReference type="NCBIfam" id="NF008528">
    <property type="entry name" value="PRK11463.1-2"/>
    <property type="match status" value="1"/>
</dbReference>
<dbReference type="PANTHER" id="PTHR35335">
    <property type="entry name" value="UPF0716 PROTEIN FXSA"/>
    <property type="match status" value="1"/>
</dbReference>
<protein>
    <submittedName>
        <fullName evidence="3">Phage T7 F exclusion suppressor FxsA</fullName>
    </submittedName>
</protein>